<keyword evidence="1" id="KW-0472">Membrane</keyword>
<proteinExistence type="predicted"/>
<sequence length="79" mass="8336">MEAVASPPQQRWQKRILALCRVSYALSYLCRTNLSCIAGNDGAAALVGGWESTIAVWPALCVLGALAVALGARSRTEST</sequence>
<evidence type="ECO:0000256" key="1">
    <source>
        <dbReference type="SAM" id="Phobius"/>
    </source>
</evidence>
<evidence type="ECO:0000313" key="2">
    <source>
        <dbReference type="EMBL" id="HJB40510.1"/>
    </source>
</evidence>
<feature type="transmembrane region" description="Helical" evidence="1">
    <location>
        <begin position="54"/>
        <end position="72"/>
    </location>
</feature>
<organism evidence="2 3">
    <name type="scientific">Candidatus Ruthenibacterium avium</name>
    <dbReference type="NCBI Taxonomy" id="2838751"/>
    <lineage>
        <taxon>Bacteria</taxon>
        <taxon>Bacillati</taxon>
        <taxon>Bacillota</taxon>
        <taxon>Clostridia</taxon>
        <taxon>Eubacteriales</taxon>
        <taxon>Oscillospiraceae</taxon>
        <taxon>Ruthenibacterium</taxon>
    </lineage>
</organism>
<reference evidence="2" key="1">
    <citation type="journal article" date="2021" name="PeerJ">
        <title>Extensive microbial diversity within the chicken gut microbiome revealed by metagenomics and culture.</title>
        <authorList>
            <person name="Gilroy R."/>
            <person name="Ravi A."/>
            <person name="Getino M."/>
            <person name="Pursley I."/>
            <person name="Horton D.L."/>
            <person name="Alikhan N.F."/>
            <person name="Baker D."/>
            <person name="Gharbi K."/>
            <person name="Hall N."/>
            <person name="Watson M."/>
            <person name="Adriaenssens E.M."/>
            <person name="Foster-Nyarko E."/>
            <person name="Jarju S."/>
            <person name="Secka A."/>
            <person name="Antonio M."/>
            <person name="Oren A."/>
            <person name="Chaudhuri R.R."/>
            <person name="La Ragione R."/>
            <person name="Hildebrand F."/>
            <person name="Pallen M.J."/>
        </authorList>
    </citation>
    <scope>NUCLEOTIDE SEQUENCE</scope>
    <source>
        <strain evidence="2">ChiBcec8-14828</strain>
    </source>
</reference>
<reference evidence="2" key="2">
    <citation type="submission" date="2021-04" db="EMBL/GenBank/DDBJ databases">
        <authorList>
            <person name="Gilroy R."/>
        </authorList>
    </citation>
    <scope>NUCLEOTIDE SEQUENCE</scope>
    <source>
        <strain evidence="2">ChiBcec8-14828</strain>
    </source>
</reference>
<evidence type="ECO:0000313" key="3">
    <source>
        <dbReference type="Proteomes" id="UP000824209"/>
    </source>
</evidence>
<keyword evidence="1" id="KW-1133">Transmembrane helix</keyword>
<gene>
    <name evidence="2" type="ORF">H9943_08965</name>
</gene>
<keyword evidence="1" id="KW-0812">Transmembrane</keyword>
<accession>A0A9D2M440</accession>
<name>A0A9D2M440_9FIRM</name>
<dbReference type="AlphaFoldDB" id="A0A9D2M440"/>
<dbReference type="EMBL" id="DWYA01000078">
    <property type="protein sequence ID" value="HJB40510.1"/>
    <property type="molecule type" value="Genomic_DNA"/>
</dbReference>
<comment type="caution">
    <text evidence="2">The sequence shown here is derived from an EMBL/GenBank/DDBJ whole genome shotgun (WGS) entry which is preliminary data.</text>
</comment>
<protein>
    <submittedName>
        <fullName evidence="2">Uncharacterized protein</fullName>
    </submittedName>
</protein>
<dbReference type="Proteomes" id="UP000824209">
    <property type="component" value="Unassembled WGS sequence"/>
</dbReference>